<dbReference type="GO" id="GO:0016020">
    <property type="term" value="C:membrane"/>
    <property type="evidence" value="ECO:0007669"/>
    <property type="project" value="UniProtKB-SubCell"/>
</dbReference>
<dbReference type="Pfam" id="PF04932">
    <property type="entry name" value="Wzy_C"/>
    <property type="match status" value="1"/>
</dbReference>
<dbReference type="PANTHER" id="PTHR37422">
    <property type="entry name" value="TEICHURONIC ACID BIOSYNTHESIS PROTEIN TUAE"/>
    <property type="match status" value="1"/>
</dbReference>
<feature type="domain" description="O-antigen ligase-related" evidence="6">
    <location>
        <begin position="219"/>
        <end position="357"/>
    </location>
</feature>
<name>A0A127FBF0_STEDE</name>
<keyword evidence="3 5" id="KW-1133">Transmembrane helix</keyword>
<evidence type="ECO:0000256" key="4">
    <source>
        <dbReference type="ARBA" id="ARBA00023136"/>
    </source>
</evidence>
<dbReference type="InterPro" id="IPR051533">
    <property type="entry name" value="WaaL-like"/>
</dbReference>
<dbReference type="Proteomes" id="UP000070250">
    <property type="component" value="Chromosome"/>
</dbReference>
<reference evidence="7 8" key="1">
    <citation type="submission" date="2015-06" db="EMBL/GenBank/DDBJ databases">
        <title>A Comprehensive Approach to Explore the Metabolic and Phylogenetic Diversity of Bacterial Steroid Degradation in the Environment: Testosterone as an Example.</title>
        <authorList>
            <person name="Yang F.-C."/>
            <person name="Chen Y.-L."/>
            <person name="Yu C.-P."/>
            <person name="Tang S.-L."/>
            <person name="Wang P.-H."/>
            <person name="Ismail W."/>
            <person name="Wang C.-H."/>
            <person name="Yang C.-Y."/>
            <person name="Chiang Y.-R."/>
        </authorList>
    </citation>
    <scope>NUCLEOTIDE SEQUENCE [LARGE SCALE GENOMIC DNA]</scope>
    <source>
        <strain evidence="7 8">DSM 18526</strain>
    </source>
</reference>
<feature type="transmembrane region" description="Helical" evidence="5">
    <location>
        <begin position="399"/>
        <end position="422"/>
    </location>
</feature>
<accession>A0A127FBF0</accession>
<feature type="transmembrane region" description="Helical" evidence="5">
    <location>
        <begin position="118"/>
        <end position="136"/>
    </location>
</feature>
<evidence type="ECO:0000313" key="7">
    <source>
        <dbReference type="EMBL" id="AMN46928.1"/>
    </source>
</evidence>
<sequence length="431" mass="46549">MVVGLNLLPGALAVLLTGTIVAATSLRVGSGPVLVAVALLGLPFLQAAAEMISLTPTVLVMGLDVVLLFLAVKASPALLARPAYRGVRRFLAWWLAFLLIYSLFSFTTDLSSYSVFSWQYLAVYGSYYALAGVLAIRNEVSPPEAMAIGLPLFAFNYWLLESSVDSIAMIVDATIGLRGAETFNAIDSARMAGLLLLMSLAVIFTDRHKQRRVPEIAAAIVLAAPLAWYAYTRQVYVTVVVVAACMAVVMVFRSRVRGESIGGRLILVSVVCVLGATAAWQIFDLFTSNVESRIALYGVQSNSRIELWTTSLQLISNNPVSGIGIGEFQRRGFGSWPHNWIIEAWLGLGLPGLILVLIGAGVVVLALLRRSEAWLGGWLYMGLYYLFVAQVSADIARNAPLLFFIVLAFHAMAASGGCTELAQQRAGLPRR</sequence>
<dbReference type="KEGG" id="sdf:ACG33_07425"/>
<keyword evidence="4 5" id="KW-0472">Membrane</keyword>
<evidence type="ECO:0000256" key="1">
    <source>
        <dbReference type="ARBA" id="ARBA00004141"/>
    </source>
</evidence>
<feature type="transmembrane region" description="Helical" evidence="5">
    <location>
        <begin position="188"/>
        <end position="205"/>
    </location>
</feature>
<evidence type="ECO:0000256" key="3">
    <source>
        <dbReference type="ARBA" id="ARBA00022989"/>
    </source>
</evidence>
<feature type="transmembrane region" description="Helical" evidence="5">
    <location>
        <begin position="375"/>
        <end position="393"/>
    </location>
</feature>
<dbReference type="EMBL" id="CP011971">
    <property type="protein sequence ID" value="AMN46928.1"/>
    <property type="molecule type" value="Genomic_DNA"/>
</dbReference>
<protein>
    <recommendedName>
        <fullName evidence="6">O-antigen ligase-related domain-containing protein</fullName>
    </recommendedName>
</protein>
<gene>
    <name evidence="7" type="ORF">ACG33_07425</name>
</gene>
<evidence type="ECO:0000256" key="5">
    <source>
        <dbReference type="SAM" id="Phobius"/>
    </source>
</evidence>
<proteinExistence type="predicted"/>
<evidence type="ECO:0000313" key="8">
    <source>
        <dbReference type="Proteomes" id="UP000070250"/>
    </source>
</evidence>
<evidence type="ECO:0000256" key="2">
    <source>
        <dbReference type="ARBA" id="ARBA00022692"/>
    </source>
</evidence>
<feature type="transmembrane region" description="Helical" evidence="5">
    <location>
        <begin position="235"/>
        <end position="253"/>
    </location>
</feature>
<comment type="subcellular location">
    <subcellularLocation>
        <location evidence="1">Membrane</location>
        <topology evidence="1">Multi-pass membrane protein</topology>
    </subcellularLocation>
</comment>
<feature type="transmembrane region" description="Helical" evidence="5">
    <location>
        <begin position="265"/>
        <end position="283"/>
    </location>
</feature>
<feature type="transmembrane region" description="Helical" evidence="5">
    <location>
        <begin position="58"/>
        <end position="78"/>
    </location>
</feature>
<keyword evidence="2 5" id="KW-0812">Transmembrane</keyword>
<keyword evidence="8" id="KW-1185">Reference proteome</keyword>
<dbReference type="InterPro" id="IPR007016">
    <property type="entry name" value="O-antigen_ligase-rel_domated"/>
</dbReference>
<feature type="transmembrane region" description="Helical" evidence="5">
    <location>
        <begin position="212"/>
        <end position="229"/>
    </location>
</feature>
<feature type="transmembrane region" description="Helical" evidence="5">
    <location>
        <begin position="143"/>
        <end position="160"/>
    </location>
</feature>
<dbReference type="PANTHER" id="PTHR37422:SF17">
    <property type="entry name" value="O-ANTIGEN LIGASE"/>
    <property type="match status" value="1"/>
</dbReference>
<dbReference type="STRING" id="465721.ACG33_07425"/>
<feature type="transmembrane region" description="Helical" evidence="5">
    <location>
        <begin position="6"/>
        <end position="26"/>
    </location>
</feature>
<evidence type="ECO:0000259" key="6">
    <source>
        <dbReference type="Pfam" id="PF04932"/>
    </source>
</evidence>
<dbReference type="AlphaFoldDB" id="A0A127FBF0"/>
<feature type="transmembrane region" description="Helical" evidence="5">
    <location>
        <begin position="344"/>
        <end position="368"/>
    </location>
</feature>
<feature type="transmembrane region" description="Helical" evidence="5">
    <location>
        <begin position="90"/>
        <end position="106"/>
    </location>
</feature>
<organism evidence="7 8">
    <name type="scientific">Steroidobacter denitrificans</name>
    <dbReference type="NCBI Taxonomy" id="465721"/>
    <lineage>
        <taxon>Bacteria</taxon>
        <taxon>Pseudomonadati</taxon>
        <taxon>Pseudomonadota</taxon>
        <taxon>Gammaproteobacteria</taxon>
        <taxon>Steroidobacterales</taxon>
        <taxon>Steroidobacteraceae</taxon>
        <taxon>Steroidobacter</taxon>
    </lineage>
</organism>